<evidence type="ECO:0000256" key="2">
    <source>
        <dbReference type="ARBA" id="ARBA00022771"/>
    </source>
</evidence>
<dbReference type="Proteomes" id="UP000751518">
    <property type="component" value="Unassembled WGS sequence"/>
</dbReference>
<keyword evidence="2" id="KW-0863">Zinc-finger</keyword>
<protein>
    <submittedName>
        <fullName evidence="6">TraR/DksA C4-type zinc finger protein</fullName>
    </submittedName>
</protein>
<evidence type="ECO:0000259" key="5">
    <source>
        <dbReference type="Pfam" id="PF01258"/>
    </source>
</evidence>
<evidence type="ECO:0000256" key="4">
    <source>
        <dbReference type="PROSITE-ProRule" id="PRU00510"/>
    </source>
</evidence>
<dbReference type="Pfam" id="PF01258">
    <property type="entry name" value="zf-dskA_traR"/>
    <property type="match status" value="1"/>
</dbReference>
<sequence>MENKTAKEKLVHMFSEVDADIAARRELDPAADDQRDIDNEMEEDYNESEEGFRTRSIVSELEKQRTQIQRALEKIEDNSYGKCDSCNTAIGPDRMLAYPESIYCLDCQAKVDAQQSRSN</sequence>
<keyword evidence="1" id="KW-0479">Metal-binding</keyword>
<dbReference type="InterPro" id="IPR000962">
    <property type="entry name" value="Znf_DskA_TraR"/>
</dbReference>
<dbReference type="PROSITE" id="PS51128">
    <property type="entry name" value="ZF_DKSA_2"/>
    <property type="match status" value="1"/>
</dbReference>
<evidence type="ECO:0000313" key="6">
    <source>
        <dbReference type="EMBL" id="MCA9392432.1"/>
    </source>
</evidence>
<evidence type="ECO:0000313" key="7">
    <source>
        <dbReference type="Proteomes" id="UP000751518"/>
    </source>
</evidence>
<dbReference type="Gene3D" id="1.20.120.910">
    <property type="entry name" value="DksA, coiled-coil domain"/>
    <property type="match status" value="1"/>
</dbReference>
<evidence type="ECO:0000256" key="1">
    <source>
        <dbReference type="ARBA" id="ARBA00022723"/>
    </source>
</evidence>
<dbReference type="PROSITE" id="PS01102">
    <property type="entry name" value="ZF_DKSA_1"/>
    <property type="match status" value="1"/>
</dbReference>
<feature type="domain" description="Zinc finger DksA/TraR C4-type" evidence="5">
    <location>
        <begin position="79"/>
        <end position="111"/>
    </location>
</feature>
<accession>A0A955LKI5</accession>
<dbReference type="GO" id="GO:0008270">
    <property type="term" value="F:zinc ion binding"/>
    <property type="evidence" value="ECO:0007669"/>
    <property type="project" value="UniProtKB-KW"/>
</dbReference>
<feature type="zinc finger region" description="dksA C4-type" evidence="4">
    <location>
        <begin position="83"/>
        <end position="107"/>
    </location>
</feature>
<dbReference type="EMBL" id="JAGQKZ010000053">
    <property type="protein sequence ID" value="MCA9392432.1"/>
    <property type="molecule type" value="Genomic_DNA"/>
</dbReference>
<keyword evidence="3" id="KW-0862">Zinc</keyword>
<dbReference type="AlphaFoldDB" id="A0A955LKI5"/>
<evidence type="ECO:0000256" key="3">
    <source>
        <dbReference type="ARBA" id="ARBA00022833"/>
    </source>
</evidence>
<dbReference type="SUPFAM" id="SSF57716">
    <property type="entry name" value="Glucocorticoid receptor-like (DNA-binding domain)"/>
    <property type="match status" value="1"/>
</dbReference>
<dbReference type="InterPro" id="IPR020458">
    <property type="entry name" value="Znf_DskA_TraR_CS"/>
</dbReference>
<dbReference type="PANTHER" id="PTHR33823:SF4">
    <property type="entry name" value="GENERAL STRESS PROTEIN 16O"/>
    <property type="match status" value="1"/>
</dbReference>
<reference evidence="6" key="2">
    <citation type="journal article" date="2021" name="Microbiome">
        <title>Successional dynamics and alternative stable states in a saline activated sludge microbial community over 9 years.</title>
        <authorList>
            <person name="Wang Y."/>
            <person name="Ye J."/>
            <person name="Ju F."/>
            <person name="Liu L."/>
            <person name="Boyd J.A."/>
            <person name="Deng Y."/>
            <person name="Parks D.H."/>
            <person name="Jiang X."/>
            <person name="Yin X."/>
            <person name="Woodcroft B.J."/>
            <person name="Tyson G.W."/>
            <person name="Hugenholtz P."/>
            <person name="Polz M.F."/>
            <person name="Zhang T."/>
        </authorList>
    </citation>
    <scope>NUCLEOTIDE SEQUENCE</scope>
    <source>
        <strain evidence="6">HKST-UBA03</strain>
    </source>
</reference>
<name>A0A955LKI5_UNCKA</name>
<proteinExistence type="predicted"/>
<gene>
    <name evidence="6" type="ORF">KC614_04540</name>
</gene>
<reference evidence="6" key="1">
    <citation type="submission" date="2020-04" db="EMBL/GenBank/DDBJ databases">
        <authorList>
            <person name="Zhang T."/>
        </authorList>
    </citation>
    <scope>NUCLEOTIDE SEQUENCE</scope>
    <source>
        <strain evidence="6">HKST-UBA03</strain>
    </source>
</reference>
<comment type="caution">
    <text evidence="6">The sequence shown here is derived from an EMBL/GenBank/DDBJ whole genome shotgun (WGS) entry which is preliminary data.</text>
</comment>
<dbReference type="PANTHER" id="PTHR33823">
    <property type="entry name" value="RNA POLYMERASE-BINDING TRANSCRIPTION FACTOR DKSA-RELATED"/>
    <property type="match status" value="1"/>
</dbReference>
<organism evidence="6 7">
    <name type="scientific">candidate division WWE3 bacterium</name>
    <dbReference type="NCBI Taxonomy" id="2053526"/>
    <lineage>
        <taxon>Bacteria</taxon>
        <taxon>Katanobacteria</taxon>
    </lineage>
</organism>